<dbReference type="InterPro" id="IPR010035">
    <property type="entry name" value="Thi_S"/>
</dbReference>
<accession>A0AAW3ZS44</accession>
<dbReference type="NCBIfam" id="TIGR01683">
    <property type="entry name" value="thiS"/>
    <property type="match status" value="1"/>
</dbReference>
<gene>
    <name evidence="2" type="primary">thiS</name>
    <name evidence="1" type="ORF">CCAL12919_02365</name>
    <name evidence="2" type="ORF">CCAL9337_04550</name>
</gene>
<evidence type="ECO:0000313" key="3">
    <source>
        <dbReference type="Proteomes" id="UP000650616"/>
    </source>
</evidence>
<dbReference type="AlphaFoldDB" id="A0AAW3ZS44"/>
<dbReference type="InterPro" id="IPR012675">
    <property type="entry name" value="Beta-grasp_dom_sf"/>
</dbReference>
<evidence type="ECO:0000313" key="4">
    <source>
        <dbReference type="Proteomes" id="UP001318760"/>
    </source>
</evidence>
<dbReference type="CDD" id="cd00565">
    <property type="entry name" value="Ubl_ThiS"/>
    <property type="match status" value="1"/>
</dbReference>
<reference evidence="2 3" key="1">
    <citation type="submission" date="2015-08" db="EMBL/GenBank/DDBJ databases">
        <title>Comparative genomics of the Campylobacter concisus group.</title>
        <authorList>
            <person name="Yee E."/>
            <person name="Chapman M.H."/>
            <person name="Huynh S."/>
            <person name="Bono J.L."/>
            <person name="On S.L."/>
            <person name="St Leger J."/>
            <person name="Foster G."/>
            <person name="Parker C.T."/>
            <person name="Miller W.G."/>
        </authorList>
    </citation>
    <scope>NUCLEOTIDE SEQUENCE [LARGE SCALE GENOMIC DNA]</scope>
    <source>
        <strain evidence="2 3">RM9337</strain>
    </source>
</reference>
<comment type="caution">
    <text evidence="2">The sequence shown here is derived from an EMBL/GenBank/DDBJ whole genome shotgun (WGS) entry which is preliminary data.</text>
</comment>
<dbReference type="InterPro" id="IPR016155">
    <property type="entry name" value="Mopterin_synth/thiamin_S_b"/>
</dbReference>
<reference evidence="1 4" key="2">
    <citation type="submission" date="2020-10" db="EMBL/GenBank/DDBJ databases">
        <title>Campylobacter californiensis sp. nov. isolated from cattle and feral swine in California.</title>
        <authorList>
            <person name="Miller W.G."/>
        </authorList>
    </citation>
    <scope>NUCLEOTIDE SEQUENCE [LARGE SCALE GENOMIC DNA]</scope>
    <source>
        <strain evidence="1 4">RM12919</strain>
    </source>
</reference>
<dbReference type="Proteomes" id="UP001318760">
    <property type="component" value="Unassembled WGS sequence"/>
</dbReference>
<dbReference type="PANTHER" id="PTHR34472">
    <property type="entry name" value="SULFUR CARRIER PROTEIN THIS"/>
    <property type="match status" value="1"/>
</dbReference>
<dbReference type="RefSeq" id="WP_170016087.1">
    <property type="nucleotide sequence ID" value="NZ_CP012545.1"/>
</dbReference>
<protein>
    <submittedName>
        <fullName evidence="2">Sulfur carrier protein ThiS</fullName>
    </submittedName>
</protein>
<evidence type="ECO:0000313" key="2">
    <source>
        <dbReference type="EMBL" id="MBE3608002.1"/>
    </source>
</evidence>
<dbReference type="Gene3D" id="3.10.20.30">
    <property type="match status" value="1"/>
</dbReference>
<name>A0AAW3ZS44_9BACT</name>
<dbReference type="Proteomes" id="UP000650616">
    <property type="component" value="Unassembled WGS sequence"/>
</dbReference>
<dbReference type="PANTHER" id="PTHR34472:SF1">
    <property type="entry name" value="SULFUR CARRIER PROTEIN THIS"/>
    <property type="match status" value="1"/>
</dbReference>
<evidence type="ECO:0000313" key="1">
    <source>
        <dbReference type="EMBL" id="MBE2985983.1"/>
    </source>
</evidence>
<dbReference type="Pfam" id="PF02597">
    <property type="entry name" value="ThiS"/>
    <property type="match status" value="1"/>
</dbReference>
<keyword evidence="3" id="KW-1185">Reference proteome</keyword>
<dbReference type="SUPFAM" id="SSF54285">
    <property type="entry name" value="MoaD/ThiS"/>
    <property type="match status" value="1"/>
</dbReference>
<sequence length="67" mass="7775">MVNIVLNGKEITLESDMTVEEFLLKFGFELKFIALERDYEILPRNMWQEQTMGLGKKYEVVEFVGGG</sequence>
<organism evidence="2 3">
    <name type="scientific">Campylobacter californiensis</name>
    <dbReference type="NCBI Taxonomy" id="1032243"/>
    <lineage>
        <taxon>Bacteria</taxon>
        <taxon>Pseudomonadati</taxon>
        <taxon>Campylobacterota</taxon>
        <taxon>Epsilonproteobacteria</taxon>
        <taxon>Campylobacterales</taxon>
        <taxon>Campylobacteraceae</taxon>
        <taxon>Campylobacter</taxon>
    </lineage>
</organism>
<proteinExistence type="predicted"/>
<dbReference type="EMBL" id="LIWG01000004">
    <property type="protein sequence ID" value="MBE3608002.1"/>
    <property type="molecule type" value="Genomic_DNA"/>
</dbReference>
<dbReference type="InterPro" id="IPR003749">
    <property type="entry name" value="ThiS/MoaD-like"/>
</dbReference>
<dbReference type="EMBL" id="JADBHS010000003">
    <property type="protein sequence ID" value="MBE2985983.1"/>
    <property type="molecule type" value="Genomic_DNA"/>
</dbReference>